<protein>
    <recommendedName>
        <fullName evidence="3">CobQ/CobB/MinD/ParA nucleotide binding domain-containing protein</fullName>
    </recommendedName>
</protein>
<accession>A0A2W2CDI9</accession>
<evidence type="ECO:0000313" key="1">
    <source>
        <dbReference type="EMBL" id="PZF78313.1"/>
    </source>
</evidence>
<dbReference type="AlphaFoldDB" id="A0A2W2CDI9"/>
<dbReference type="EMBL" id="QKVK01000001">
    <property type="protein sequence ID" value="PZF78313.1"/>
    <property type="molecule type" value="Genomic_DNA"/>
</dbReference>
<evidence type="ECO:0000313" key="2">
    <source>
        <dbReference type="Proteomes" id="UP000248795"/>
    </source>
</evidence>
<comment type="caution">
    <text evidence="1">The sequence shown here is derived from an EMBL/GenBank/DDBJ whole genome shotgun (WGS) entry which is preliminary data.</text>
</comment>
<keyword evidence="2" id="KW-1185">Reference proteome</keyword>
<evidence type="ECO:0008006" key="3">
    <source>
        <dbReference type="Google" id="ProtNLM"/>
    </source>
</evidence>
<name>A0A2W2CDI9_9HYPH</name>
<organism evidence="1 2">
    <name type="scientific">Aestuariivirga litoralis</name>
    <dbReference type="NCBI Taxonomy" id="2650924"/>
    <lineage>
        <taxon>Bacteria</taxon>
        <taxon>Pseudomonadati</taxon>
        <taxon>Pseudomonadota</taxon>
        <taxon>Alphaproteobacteria</taxon>
        <taxon>Hyphomicrobiales</taxon>
        <taxon>Aestuariivirgaceae</taxon>
        <taxon>Aestuariivirga</taxon>
    </lineage>
</organism>
<gene>
    <name evidence="1" type="ORF">DK847_00345</name>
</gene>
<dbReference type="Proteomes" id="UP000248795">
    <property type="component" value="Unassembled WGS sequence"/>
</dbReference>
<reference evidence="2" key="1">
    <citation type="submission" date="2018-06" db="EMBL/GenBank/DDBJ databases">
        <title>Aestuariibacter litoralis strain KCTC 52945T.</title>
        <authorList>
            <person name="Li X."/>
            <person name="Salam N."/>
            <person name="Li J.-L."/>
            <person name="Chen Y.-M."/>
            <person name="Yang Z.-W."/>
            <person name="Zhang L.-Y."/>
            <person name="Han M.-X."/>
            <person name="Xiao M."/>
            <person name="Li W.-J."/>
        </authorList>
    </citation>
    <scope>NUCLEOTIDE SEQUENCE [LARGE SCALE GENOMIC DNA]</scope>
    <source>
        <strain evidence="2">KCTC 52945</strain>
    </source>
</reference>
<proteinExistence type="predicted"/>
<sequence length="231" mass="25534">MPAPPTIYIVCSDRGRNGKTLLARILVDHLLIAERDPFCFDLSAPEGALRAYFPGRTALIDMHEAKGREKLFDILLSRAGRDYVIDVPSAQLARFLEAAGEARLHEEAAARGFRLCVLFVVDRDPASLKTAVALEEMLQPDMLVPVVNRFVGTSLPEGVPGPVVMLDKIEGELRVIISHRRFSLRSFLLGDEQEVPARLRPQLKNVLHGVIDGLRNIEPAMSLQSLHGADL</sequence>
<dbReference type="RefSeq" id="WP_111195641.1">
    <property type="nucleotide sequence ID" value="NZ_QKVK01000001.1"/>
</dbReference>